<organism evidence="2 3">
    <name type="scientific">Echinococcus granulosus</name>
    <name type="common">Hydatid tapeworm</name>
    <dbReference type="NCBI Taxonomy" id="6210"/>
    <lineage>
        <taxon>Eukaryota</taxon>
        <taxon>Metazoa</taxon>
        <taxon>Spiralia</taxon>
        <taxon>Lophotrochozoa</taxon>
        <taxon>Platyhelminthes</taxon>
        <taxon>Cestoda</taxon>
        <taxon>Eucestoda</taxon>
        <taxon>Cyclophyllidea</taxon>
        <taxon>Taeniidae</taxon>
        <taxon>Echinococcus</taxon>
        <taxon>Echinococcus granulosus group</taxon>
    </lineage>
</organism>
<dbReference type="OrthoDB" id="10637369at2759"/>
<accession>W6UYV2</accession>
<gene>
    <name evidence="2" type="ORF">EGR_06420</name>
</gene>
<dbReference type="CTD" id="36342135"/>
<dbReference type="GeneID" id="36342135"/>
<evidence type="ECO:0000256" key="1">
    <source>
        <dbReference type="SAM" id="MobiDB-lite"/>
    </source>
</evidence>
<feature type="compositionally biased region" description="Low complexity" evidence="1">
    <location>
        <begin position="71"/>
        <end position="82"/>
    </location>
</feature>
<evidence type="ECO:0000313" key="2">
    <source>
        <dbReference type="EMBL" id="EUB58749.1"/>
    </source>
</evidence>
<sequence length="301" mass="33767">MFRGASVNLNPVPTPLTYFVLANFHWSSLSPLFVHRRLQKPSANDVRLSSSSSTTSVYATPYGPSQRTSLETATEAEGETATSPLYEEPVNLIQRLSLQQHEASSPIASGWSPEHQPSKRYQHNPPFLQRHSLSSQLAHNTTTRRDVNTHDCIRAERVECGMTHVDAGCLLIGLWRGVGAVLMTHALYYRLSTLPMVEIHFEFESNRAMNLPRSAKHSGLDGGIQAVIALVHLANFPAFLSKLPWRFRDVHEDAIEHNDLEKVNPNSEESARRRPHRCLNKLLLPVQLLGRFSCSIHSAQL</sequence>
<dbReference type="KEGG" id="egl:EGR_06420"/>
<dbReference type="EMBL" id="APAU02000056">
    <property type="protein sequence ID" value="EUB58749.1"/>
    <property type="molecule type" value="Genomic_DNA"/>
</dbReference>
<comment type="caution">
    <text evidence="2">The sequence shown here is derived from an EMBL/GenBank/DDBJ whole genome shotgun (WGS) entry which is preliminary data.</text>
</comment>
<evidence type="ECO:0000313" key="3">
    <source>
        <dbReference type="Proteomes" id="UP000019149"/>
    </source>
</evidence>
<feature type="region of interest" description="Disordered" evidence="1">
    <location>
        <begin position="43"/>
        <end position="83"/>
    </location>
</feature>
<proteinExistence type="predicted"/>
<dbReference type="RefSeq" id="XP_024349945.1">
    <property type="nucleotide sequence ID" value="XM_024495669.1"/>
</dbReference>
<keyword evidence="3" id="KW-1185">Reference proteome</keyword>
<reference evidence="2 3" key="1">
    <citation type="journal article" date="2013" name="Nat. Genet.">
        <title>The genome of the hydatid tapeworm Echinococcus granulosus.</title>
        <authorList>
            <person name="Zheng H."/>
            <person name="Zhang W."/>
            <person name="Zhang L."/>
            <person name="Zhang Z."/>
            <person name="Li J."/>
            <person name="Lu G."/>
            <person name="Zhu Y."/>
            <person name="Wang Y."/>
            <person name="Huang Y."/>
            <person name="Liu J."/>
            <person name="Kang H."/>
            <person name="Chen J."/>
            <person name="Wang L."/>
            <person name="Chen A."/>
            <person name="Yu S."/>
            <person name="Gao Z."/>
            <person name="Jin L."/>
            <person name="Gu W."/>
            <person name="Wang Z."/>
            <person name="Zhao L."/>
            <person name="Shi B."/>
            <person name="Wen H."/>
            <person name="Lin R."/>
            <person name="Jones M.K."/>
            <person name="Brejova B."/>
            <person name="Vinar T."/>
            <person name="Zhao G."/>
            <person name="McManus D.P."/>
            <person name="Chen Z."/>
            <person name="Zhou Y."/>
            <person name="Wang S."/>
        </authorList>
    </citation>
    <scope>NUCLEOTIDE SEQUENCE [LARGE SCALE GENOMIC DNA]</scope>
</reference>
<dbReference type="AlphaFoldDB" id="W6UYV2"/>
<dbReference type="Proteomes" id="UP000019149">
    <property type="component" value="Unassembled WGS sequence"/>
</dbReference>
<name>W6UYV2_ECHGR</name>
<protein>
    <submittedName>
        <fullName evidence="2">Uncharacterized protein</fullName>
    </submittedName>
</protein>